<evidence type="ECO:0000313" key="5">
    <source>
        <dbReference type="Proteomes" id="UP000054526"/>
    </source>
</evidence>
<proteinExistence type="predicted"/>
<accession>A0ABR5A6K0</accession>
<gene>
    <name evidence="4" type="ORF">SD71_06165</name>
</gene>
<evidence type="ECO:0000259" key="2">
    <source>
        <dbReference type="Pfam" id="PF13786"/>
    </source>
</evidence>
<protein>
    <recommendedName>
        <fullName evidence="6">DUF4179 domain-containing protein</fullName>
    </recommendedName>
</protein>
<keyword evidence="5" id="KW-1185">Reference proteome</keyword>
<sequence>MDFLENELSKAGNRGAHSPIPDSVDFHILQGIEKGRAERDVRRRSFRRKIGSSAAVCLLLICCVFSIRISPVFASMVRDIPGMEAFVDLIRNQDRGLQLAVDNDFIQPVGVSDEHDGVRFTVEGILADETRLVIFYAIEAANWEADARIDNPAVKDIHGKSLPASYSYGDPSDSEQDGRANVYRGTIDMQMVGQAIPKELVLSTKIKLYDNSLAPVDARISDIPQPRVAEVPDDRPVYQVTIPVDHAKFAGMKEEYPLNKTIEVEGQRIHILKATVHPLRIAVELAYDEKNLKHIFGPGDIHLTDDKGTVWNSYLATGNTIYFESNFFDKPKELYVEGKWFRAVEKDKMEVVIDTDAKKMIKAPDDKLRLKEVAEVNGFLKMTLAYVVDNEEDNMGYSFLEQAFKDGEGNTYKMADVANVVSSTRSFRGEGTATSESYHYLNIKDYNQPLTFKVWNYPNYISQPYKVRIK</sequence>
<evidence type="ECO:0000256" key="1">
    <source>
        <dbReference type="SAM" id="Phobius"/>
    </source>
</evidence>
<dbReference type="Pfam" id="PF13786">
    <property type="entry name" value="DUF4179"/>
    <property type="match status" value="1"/>
</dbReference>
<dbReference type="InterPro" id="IPR040680">
    <property type="entry name" value="DUF5643"/>
</dbReference>
<evidence type="ECO:0000313" key="4">
    <source>
        <dbReference type="EMBL" id="KIL36605.1"/>
    </source>
</evidence>
<feature type="domain" description="DUF5643" evidence="3">
    <location>
        <begin position="254"/>
        <end position="355"/>
    </location>
</feature>
<dbReference type="Pfam" id="PF18705">
    <property type="entry name" value="DUF5643"/>
    <property type="match status" value="1"/>
</dbReference>
<evidence type="ECO:0000259" key="3">
    <source>
        <dbReference type="Pfam" id="PF18705"/>
    </source>
</evidence>
<dbReference type="Gene3D" id="2.60.40.1630">
    <property type="entry name" value="bacillus anthracis domain"/>
    <property type="match status" value="1"/>
</dbReference>
<keyword evidence="1" id="KW-0472">Membrane</keyword>
<reference evidence="4 5" key="1">
    <citation type="submission" date="2014-12" db="EMBL/GenBank/DDBJ databases">
        <title>Draft genome sequence of Cohnella kolymensis strain B-2846.</title>
        <authorList>
            <person name="Karlyshev A.V."/>
            <person name="Kudryashova E.B."/>
        </authorList>
    </citation>
    <scope>NUCLEOTIDE SEQUENCE [LARGE SCALE GENOMIC DNA]</scope>
    <source>
        <strain evidence="4 5">VKM B-2846</strain>
    </source>
</reference>
<dbReference type="InterPro" id="IPR025436">
    <property type="entry name" value="DUF4179"/>
</dbReference>
<name>A0ABR5A6K0_9BACL</name>
<keyword evidence="1" id="KW-0812">Transmembrane</keyword>
<comment type="caution">
    <text evidence="4">The sequence shown here is derived from an EMBL/GenBank/DDBJ whole genome shotgun (WGS) entry which is preliminary data.</text>
</comment>
<organism evidence="4 5">
    <name type="scientific">Cohnella kolymensis</name>
    <dbReference type="NCBI Taxonomy" id="1590652"/>
    <lineage>
        <taxon>Bacteria</taxon>
        <taxon>Bacillati</taxon>
        <taxon>Bacillota</taxon>
        <taxon>Bacilli</taxon>
        <taxon>Bacillales</taxon>
        <taxon>Paenibacillaceae</taxon>
        <taxon>Cohnella</taxon>
    </lineage>
</organism>
<evidence type="ECO:0008006" key="6">
    <source>
        <dbReference type="Google" id="ProtNLM"/>
    </source>
</evidence>
<dbReference type="RefSeq" id="WP_041061064.1">
    <property type="nucleotide sequence ID" value="NZ_JXAL01000006.1"/>
</dbReference>
<feature type="transmembrane region" description="Helical" evidence="1">
    <location>
        <begin position="50"/>
        <end position="69"/>
    </location>
</feature>
<feature type="domain" description="DUF4179" evidence="2">
    <location>
        <begin position="47"/>
        <end position="139"/>
    </location>
</feature>
<dbReference type="Proteomes" id="UP000054526">
    <property type="component" value="Unassembled WGS sequence"/>
</dbReference>
<keyword evidence="1" id="KW-1133">Transmembrane helix</keyword>
<dbReference type="EMBL" id="JXAL01000006">
    <property type="protein sequence ID" value="KIL36605.1"/>
    <property type="molecule type" value="Genomic_DNA"/>
</dbReference>